<dbReference type="AlphaFoldDB" id="A0A6C0B9X6"/>
<sequence>MPRPPNEPRYSYGRTWMPEYSDFEPNIDYVDSKRLEIFYLRQKVEQAELYGDHKSMKYEDALQEWKNYLDANNLTLKEDKDPEIPGREKKFKFYSEQMANLSNGQAEKKGGRKSRKSRRLNKRRRSRKYKK</sequence>
<proteinExistence type="predicted"/>
<evidence type="ECO:0000313" key="3">
    <source>
        <dbReference type="EMBL" id="QHS88604.1"/>
    </source>
</evidence>
<accession>A0A6C0B9X6</accession>
<protein>
    <recommendedName>
        <fullName evidence="2">D212 catalytic domain-containing protein</fullName>
    </recommendedName>
</protein>
<feature type="compositionally biased region" description="Basic residues" evidence="1">
    <location>
        <begin position="110"/>
        <end position="131"/>
    </location>
</feature>
<dbReference type="InterPro" id="IPR022012">
    <property type="entry name" value="D212_cat_dom"/>
</dbReference>
<evidence type="ECO:0000256" key="1">
    <source>
        <dbReference type="SAM" id="MobiDB-lite"/>
    </source>
</evidence>
<dbReference type="Pfam" id="PF12187">
    <property type="entry name" value="VirArc_Nuclease"/>
    <property type="match status" value="1"/>
</dbReference>
<evidence type="ECO:0000259" key="2">
    <source>
        <dbReference type="Pfam" id="PF12187"/>
    </source>
</evidence>
<feature type="region of interest" description="Disordered" evidence="1">
    <location>
        <begin position="99"/>
        <end position="131"/>
    </location>
</feature>
<name>A0A6C0B9X6_9ZZZZ</name>
<dbReference type="EMBL" id="MN739101">
    <property type="protein sequence ID" value="QHS88604.1"/>
    <property type="molecule type" value="Genomic_DNA"/>
</dbReference>
<organism evidence="3">
    <name type="scientific">viral metagenome</name>
    <dbReference type="NCBI Taxonomy" id="1070528"/>
    <lineage>
        <taxon>unclassified sequences</taxon>
        <taxon>metagenomes</taxon>
        <taxon>organismal metagenomes</taxon>
    </lineage>
</organism>
<feature type="domain" description="D212 catalytic" evidence="2">
    <location>
        <begin position="12"/>
        <end position="72"/>
    </location>
</feature>
<reference evidence="3" key="1">
    <citation type="journal article" date="2020" name="Nature">
        <title>Giant virus diversity and host interactions through global metagenomics.</title>
        <authorList>
            <person name="Schulz F."/>
            <person name="Roux S."/>
            <person name="Paez-Espino D."/>
            <person name="Jungbluth S."/>
            <person name="Walsh D.A."/>
            <person name="Denef V.J."/>
            <person name="McMahon K.D."/>
            <person name="Konstantinidis K.T."/>
            <person name="Eloe-Fadrosh E.A."/>
            <person name="Kyrpides N.C."/>
            <person name="Woyke T."/>
        </authorList>
    </citation>
    <scope>NUCLEOTIDE SEQUENCE</scope>
    <source>
        <strain evidence="3">GVMAG-M-3300010158-55</strain>
    </source>
</reference>